<evidence type="ECO:0000256" key="4">
    <source>
        <dbReference type="ARBA" id="ARBA00023315"/>
    </source>
</evidence>
<dbReference type="FunFam" id="3.30.70.3550:FF:000001">
    <property type="entry name" value="Leucyl/phenylalanyl-tRNA--protein transferase"/>
    <property type="match status" value="1"/>
</dbReference>
<reference evidence="16" key="2">
    <citation type="submission" date="2014-03" db="EMBL/GenBank/DDBJ databases">
        <title>Candidatus Competibacter-lineage genomes retrieved from metagenomes reveal functional metabolic diversity.</title>
        <authorList>
            <person name="McIlroy S.J."/>
            <person name="Albertsen M."/>
            <person name="Andresen E.K."/>
            <person name="Saunders A.M."/>
            <person name="Kristiansen R."/>
            <person name="Stokholm-Bjerregaard M."/>
            <person name="Nielsen K.L."/>
            <person name="Nielsen P.H."/>
        </authorList>
    </citation>
    <scope>NUCLEOTIDE SEQUENCE</scope>
    <source>
        <strain evidence="16">Run_A_D11</strain>
    </source>
</reference>
<organism evidence="16 17">
    <name type="scientific">Candidatus Competibacter denitrificans Run_A_D11</name>
    <dbReference type="NCBI Taxonomy" id="1400863"/>
    <lineage>
        <taxon>Bacteria</taxon>
        <taxon>Pseudomonadati</taxon>
        <taxon>Pseudomonadota</taxon>
        <taxon>Gammaproteobacteria</taxon>
        <taxon>Candidatus Competibacteraceae</taxon>
        <taxon>Candidatus Competibacter</taxon>
    </lineage>
</organism>
<dbReference type="Pfam" id="PF03588">
    <property type="entry name" value="Leu_Phe_trans"/>
    <property type="match status" value="1"/>
</dbReference>
<evidence type="ECO:0000256" key="6">
    <source>
        <dbReference type="ARBA" id="ARBA00050652"/>
    </source>
</evidence>
<dbReference type="EMBL" id="CBTJ020000042">
    <property type="protein sequence ID" value="CDI02781.1"/>
    <property type="molecule type" value="Genomic_DNA"/>
</dbReference>
<accession>W6M4H8</accession>
<dbReference type="NCBIfam" id="TIGR00667">
    <property type="entry name" value="aat"/>
    <property type="match status" value="1"/>
</dbReference>
<dbReference type="RefSeq" id="WP_048673273.1">
    <property type="nucleotide sequence ID" value="NZ_CBTJ020000042.1"/>
</dbReference>
<evidence type="ECO:0000256" key="12">
    <source>
        <dbReference type="ARBA" id="ARBA00077136"/>
    </source>
</evidence>
<dbReference type="HAMAP" id="MF_00688">
    <property type="entry name" value="Leu_Phe_trans"/>
    <property type="match status" value="1"/>
</dbReference>
<evidence type="ECO:0000256" key="15">
    <source>
        <dbReference type="HAMAP-Rule" id="MF_00688"/>
    </source>
</evidence>
<name>W6M4H8_9GAMM</name>
<evidence type="ECO:0000256" key="2">
    <source>
        <dbReference type="ARBA" id="ARBA00022490"/>
    </source>
</evidence>
<evidence type="ECO:0000256" key="7">
    <source>
        <dbReference type="ARBA" id="ARBA00051538"/>
    </source>
</evidence>
<evidence type="ECO:0000313" key="17">
    <source>
        <dbReference type="Proteomes" id="UP000035760"/>
    </source>
</evidence>
<dbReference type="Proteomes" id="UP000035760">
    <property type="component" value="Unassembled WGS sequence"/>
</dbReference>
<comment type="catalytic activity">
    <reaction evidence="7 15">
        <text>N-terminal L-lysyl-[protein] + L-leucyl-tRNA(Leu) = N-terminal L-leucyl-L-lysyl-[protein] + tRNA(Leu) + H(+)</text>
        <dbReference type="Rhea" id="RHEA:12340"/>
        <dbReference type="Rhea" id="RHEA-COMP:9613"/>
        <dbReference type="Rhea" id="RHEA-COMP:9622"/>
        <dbReference type="Rhea" id="RHEA-COMP:12670"/>
        <dbReference type="Rhea" id="RHEA-COMP:12671"/>
        <dbReference type="ChEBI" id="CHEBI:15378"/>
        <dbReference type="ChEBI" id="CHEBI:65249"/>
        <dbReference type="ChEBI" id="CHEBI:78442"/>
        <dbReference type="ChEBI" id="CHEBI:78494"/>
        <dbReference type="ChEBI" id="CHEBI:133043"/>
        <dbReference type="EC" id="2.3.2.6"/>
    </reaction>
</comment>
<dbReference type="PANTHER" id="PTHR30098:SF2">
    <property type="entry name" value="LEUCYL_PHENYLALANYL-TRNA--PROTEIN TRANSFERASE"/>
    <property type="match status" value="1"/>
</dbReference>
<dbReference type="Gene3D" id="3.30.70.3550">
    <property type="entry name" value="Leucyl/phenylalanyl-tRNA-protein transferase, N-terminal domain"/>
    <property type="match status" value="1"/>
</dbReference>
<dbReference type="GO" id="GO:0005737">
    <property type="term" value="C:cytoplasm"/>
    <property type="evidence" value="ECO:0007669"/>
    <property type="project" value="UniProtKB-SubCell"/>
</dbReference>
<dbReference type="GO" id="GO:0008914">
    <property type="term" value="F:leucyl-tRNA--protein transferase activity"/>
    <property type="evidence" value="ECO:0007669"/>
    <property type="project" value="UniProtKB-UniRule"/>
</dbReference>
<dbReference type="Gene3D" id="3.40.630.70">
    <property type="entry name" value="Leucyl/phenylalanyl-tRNA-protein transferase, C-terminal domain"/>
    <property type="match status" value="1"/>
</dbReference>
<evidence type="ECO:0000256" key="11">
    <source>
        <dbReference type="ARBA" id="ARBA00074372"/>
    </source>
</evidence>
<evidence type="ECO:0000256" key="1">
    <source>
        <dbReference type="ARBA" id="ARBA00004496"/>
    </source>
</evidence>
<dbReference type="STRING" id="1400863.BN873_350037"/>
<evidence type="ECO:0000256" key="5">
    <source>
        <dbReference type="ARBA" id="ARBA00050607"/>
    </source>
</evidence>
<comment type="subcellular location">
    <subcellularLocation>
        <location evidence="1 15">Cytoplasm</location>
    </subcellularLocation>
</comment>
<dbReference type="InterPro" id="IPR004616">
    <property type="entry name" value="Leu/Phe-tRNA_Trfase"/>
</dbReference>
<comment type="function">
    <text evidence="8 15">Functions in the N-end rule pathway of protein degradation where it conjugates Leu, Phe and, less efficiently, Met from aminoacyl-tRNAs to the N-termini of proteins containing an N-terminal arginine or lysine.</text>
</comment>
<keyword evidence="4 15" id="KW-0012">Acyltransferase</keyword>
<keyword evidence="2 15" id="KW-0963">Cytoplasm</keyword>
<dbReference type="GO" id="GO:0030163">
    <property type="term" value="P:protein catabolic process"/>
    <property type="evidence" value="ECO:0007669"/>
    <property type="project" value="UniProtKB-UniRule"/>
</dbReference>
<evidence type="ECO:0000256" key="10">
    <source>
        <dbReference type="ARBA" id="ARBA00066767"/>
    </source>
</evidence>
<dbReference type="SUPFAM" id="SSF55729">
    <property type="entry name" value="Acyl-CoA N-acyltransferases (Nat)"/>
    <property type="match status" value="1"/>
</dbReference>
<keyword evidence="3 15" id="KW-0808">Transferase</keyword>
<dbReference type="PANTHER" id="PTHR30098">
    <property type="entry name" value="LEUCYL/PHENYLALANYL-TRNA--PROTEIN TRANSFERASE"/>
    <property type="match status" value="1"/>
</dbReference>
<comment type="catalytic activity">
    <reaction evidence="6 15">
        <text>N-terminal L-arginyl-[protein] + L-leucyl-tRNA(Leu) = N-terminal L-leucyl-L-arginyl-[protein] + tRNA(Leu) + H(+)</text>
        <dbReference type="Rhea" id="RHEA:50416"/>
        <dbReference type="Rhea" id="RHEA-COMP:9613"/>
        <dbReference type="Rhea" id="RHEA-COMP:9622"/>
        <dbReference type="Rhea" id="RHEA-COMP:12672"/>
        <dbReference type="Rhea" id="RHEA-COMP:12673"/>
        <dbReference type="ChEBI" id="CHEBI:15378"/>
        <dbReference type="ChEBI" id="CHEBI:64719"/>
        <dbReference type="ChEBI" id="CHEBI:78442"/>
        <dbReference type="ChEBI" id="CHEBI:78494"/>
        <dbReference type="ChEBI" id="CHEBI:133044"/>
        <dbReference type="EC" id="2.3.2.6"/>
    </reaction>
</comment>
<dbReference type="OrthoDB" id="9790282at2"/>
<comment type="similarity">
    <text evidence="9 15">Belongs to the L/F-transferase family.</text>
</comment>
<protein>
    <recommendedName>
        <fullName evidence="11 15">Leucyl/phenylalanyl-tRNA--protein transferase</fullName>
        <ecNumber evidence="10 15">2.3.2.6</ecNumber>
    </recommendedName>
    <alternativeName>
        <fullName evidence="12 15">L/F-transferase</fullName>
    </alternativeName>
    <alternativeName>
        <fullName evidence="13 15">Leucyltransferase</fullName>
    </alternativeName>
    <alternativeName>
        <fullName evidence="14 15">Phenyalanyltransferase</fullName>
    </alternativeName>
</protein>
<evidence type="ECO:0000256" key="8">
    <source>
        <dbReference type="ARBA" id="ARBA00054043"/>
    </source>
</evidence>
<evidence type="ECO:0000256" key="3">
    <source>
        <dbReference type="ARBA" id="ARBA00022679"/>
    </source>
</evidence>
<dbReference type="InterPro" id="IPR042203">
    <property type="entry name" value="Leu/Phe-tRNA_Trfase_C"/>
</dbReference>
<proteinExistence type="inferred from homology"/>
<evidence type="ECO:0000313" key="16">
    <source>
        <dbReference type="EMBL" id="CDI02781.1"/>
    </source>
</evidence>
<keyword evidence="17" id="KW-1185">Reference proteome</keyword>
<dbReference type="InterPro" id="IPR042221">
    <property type="entry name" value="Leu/Phe-tRNA_Trfase_N"/>
</dbReference>
<evidence type="ECO:0000256" key="14">
    <source>
        <dbReference type="ARBA" id="ARBA00083640"/>
    </source>
</evidence>
<gene>
    <name evidence="15 16" type="primary">aat</name>
    <name evidence="16" type="ORF">BN873_350037</name>
</gene>
<sequence length="244" mass="27465">MRLPWLDPSDDDQPFPHPNRALIEPDGLLAVGGNLHPRRLLRAYRLGIFPWYSPGQPILWWSPDPRLILFPERVKVSRSLRKTLRKGQFSITLDTDFPAVIAACAAPRTPGTGTWITADMDRAYCRLHRLNHAHSVEVRHEGHLVGGLYGVAIGRIFYGESMFSVMSDASKVALVFLAAQLKRWEFAAIDCQMRTDHMLRMGGVEIPRALFLKLLQASCSLPGRTGLWQFDTDLLTDLLSPSLP</sequence>
<evidence type="ECO:0000256" key="9">
    <source>
        <dbReference type="ARBA" id="ARBA00061535"/>
    </source>
</evidence>
<comment type="catalytic activity">
    <reaction evidence="5 15">
        <text>L-phenylalanyl-tRNA(Phe) + an N-terminal L-alpha-aminoacyl-[protein] = an N-terminal L-phenylalanyl-L-alpha-aminoacyl-[protein] + tRNA(Phe)</text>
        <dbReference type="Rhea" id="RHEA:43632"/>
        <dbReference type="Rhea" id="RHEA-COMP:9668"/>
        <dbReference type="Rhea" id="RHEA-COMP:9699"/>
        <dbReference type="Rhea" id="RHEA-COMP:10636"/>
        <dbReference type="Rhea" id="RHEA-COMP:10637"/>
        <dbReference type="ChEBI" id="CHEBI:78442"/>
        <dbReference type="ChEBI" id="CHEBI:78531"/>
        <dbReference type="ChEBI" id="CHEBI:78597"/>
        <dbReference type="ChEBI" id="CHEBI:83561"/>
        <dbReference type="EC" id="2.3.2.6"/>
    </reaction>
</comment>
<dbReference type="AlphaFoldDB" id="W6M4H8"/>
<evidence type="ECO:0000256" key="13">
    <source>
        <dbReference type="ARBA" id="ARBA00077165"/>
    </source>
</evidence>
<comment type="caution">
    <text evidence="16">The sequence shown here is derived from an EMBL/GenBank/DDBJ whole genome shotgun (WGS) entry which is preliminary data.</text>
</comment>
<dbReference type="EC" id="2.3.2.6" evidence="10 15"/>
<reference evidence="16" key="1">
    <citation type="submission" date="2013-07" db="EMBL/GenBank/DDBJ databases">
        <authorList>
            <person name="McIlroy S."/>
        </authorList>
    </citation>
    <scope>NUCLEOTIDE SEQUENCE [LARGE SCALE GENOMIC DNA]</scope>
    <source>
        <strain evidence="16">Run_A_D11</strain>
    </source>
</reference>
<dbReference type="InterPro" id="IPR016181">
    <property type="entry name" value="Acyl_CoA_acyltransferase"/>
</dbReference>